<dbReference type="InterPro" id="IPR046342">
    <property type="entry name" value="CBS_dom_sf"/>
</dbReference>
<dbReference type="GO" id="GO:0050660">
    <property type="term" value="F:flavin adenine dinucleotide binding"/>
    <property type="evidence" value="ECO:0007669"/>
    <property type="project" value="InterPro"/>
</dbReference>
<dbReference type="EMBL" id="RFXN01000010">
    <property type="protein sequence ID" value="NBR93551.1"/>
    <property type="molecule type" value="Genomic_DNA"/>
</dbReference>
<comment type="subcellular location">
    <subcellularLocation>
        <location evidence="1">Cell membrane</location>
        <topology evidence="1">Multi-pass membrane protein</topology>
    </subcellularLocation>
</comment>
<keyword evidence="7 9" id="KW-0129">CBS domain</keyword>
<dbReference type="PANTHER" id="PTHR22777:SF32">
    <property type="entry name" value="UPF0053 INNER MEMBRANE PROTEIN YFJD"/>
    <property type="match status" value="1"/>
</dbReference>
<keyword evidence="3" id="KW-1003">Cell membrane</keyword>
<dbReference type="InterPro" id="IPR005170">
    <property type="entry name" value="Transptr-assoc_dom"/>
</dbReference>
<evidence type="ECO:0000313" key="15">
    <source>
        <dbReference type="Proteomes" id="UP000740727"/>
    </source>
</evidence>
<keyword evidence="5" id="KW-0677">Repeat</keyword>
<dbReference type="InterPro" id="IPR044751">
    <property type="entry name" value="Ion_transp-like_CBS"/>
</dbReference>
<protein>
    <submittedName>
        <fullName evidence="14">HlyC/CorC family transporter</fullName>
    </submittedName>
</protein>
<keyword evidence="6 10" id="KW-1133">Transmembrane helix</keyword>
<feature type="domain" description="CNNM transmembrane" evidence="13">
    <location>
        <begin position="1"/>
        <end position="185"/>
    </location>
</feature>
<dbReference type="PANTHER" id="PTHR22777">
    <property type="entry name" value="HEMOLYSIN-RELATED"/>
    <property type="match status" value="1"/>
</dbReference>
<dbReference type="PROSITE" id="PS51846">
    <property type="entry name" value="CNNM"/>
    <property type="match status" value="1"/>
</dbReference>
<dbReference type="InterPro" id="IPR036318">
    <property type="entry name" value="FAD-bd_PCMH-like_sf"/>
</dbReference>
<evidence type="ECO:0000256" key="1">
    <source>
        <dbReference type="ARBA" id="ARBA00004651"/>
    </source>
</evidence>
<accession>A0A965LKT9</accession>
<evidence type="ECO:0000256" key="2">
    <source>
        <dbReference type="ARBA" id="ARBA00006446"/>
    </source>
</evidence>
<evidence type="ECO:0000256" key="9">
    <source>
        <dbReference type="PROSITE-ProRule" id="PRU00703"/>
    </source>
</evidence>
<reference evidence="14" key="1">
    <citation type="submission" date="2018-10" db="EMBL/GenBank/DDBJ databases">
        <title>Iterative Subtractive Binning of Freshwater Chronoseries Metagenomes Recovers Nearly Complete Genomes from over Four Hundred Novel Species.</title>
        <authorList>
            <person name="Rodriguez-R L.M."/>
            <person name="Tsementzi D."/>
            <person name="Luo C."/>
            <person name="Konstantinidis K.T."/>
        </authorList>
    </citation>
    <scope>NUCLEOTIDE SEQUENCE</scope>
    <source>
        <strain evidence="14">WB5_2A_028</strain>
    </source>
</reference>
<sequence length="434" mass="48159">MSISEILLIIFLLVFAGFLAGTESALSNLSRVFMENQSAIKSRSSRALIKFAADPSRFLNVVLLVRKSAEFAAAALVAQIALNQISNQREALALTVLIMVVASYVLVGVGPRTLGKQHPEKWARPGAVLAILLARVLSPVTVLLIAIGNAITPGKGFKKGPFSTEAEFRDLVDQARERGFVEEDEHEMIHSVFELGNTLAREVMVPRTEMVYIERGKTLRQALSLALRSGYSRIPVIGEDLDDIVGIAYIKDLAKRSHDHREAEQSERVEALMRPANFVPENKMADELLKEMQSEQIHLAIVVDEYGGTAGLVTIEDILEEIVGEISDEFDDEDDEQLEQLSKSKYRARARIHLEDLERELGITFDEEDKESVDTLGGLLGKHIGQVPIPGSEITIGSWRFIAERPVGRRKRVGTVLIENEGGDDDERREVNLK</sequence>
<dbReference type="Pfam" id="PF01595">
    <property type="entry name" value="CNNM"/>
    <property type="match status" value="1"/>
</dbReference>
<feature type="transmembrane region" description="Helical" evidence="11">
    <location>
        <begin position="90"/>
        <end position="107"/>
    </location>
</feature>
<evidence type="ECO:0000259" key="13">
    <source>
        <dbReference type="PROSITE" id="PS51846"/>
    </source>
</evidence>
<dbReference type="Pfam" id="PF03471">
    <property type="entry name" value="CorC_HlyC"/>
    <property type="match status" value="1"/>
</dbReference>
<evidence type="ECO:0000256" key="3">
    <source>
        <dbReference type="ARBA" id="ARBA00022475"/>
    </source>
</evidence>
<evidence type="ECO:0000256" key="6">
    <source>
        <dbReference type="ARBA" id="ARBA00022989"/>
    </source>
</evidence>
<comment type="caution">
    <text evidence="14">The sequence shown here is derived from an EMBL/GenBank/DDBJ whole genome shotgun (WGS) entry which is preliminary data.</text>
</comment>
<dbReference type="GO" id="GO:0005886">
    <property type="term" value="C:plasma membrane"/>
    <property type="evidence" value="ECO:0007669"/>
    <property type="project" value="UniProtKB-SubCell"/>
</dbReference>
<keyword evidence="8 10" id="KW-0472">Membrane</keyword>
<evidence type="ECO:0000256" key="10">
    <source>
        <dbReference type="PROSITE-ProRule" id="PRU01193"/>
    </source>
</evidence>
<organism evidence="14 15">
    <name type="scientific">Candidatus Fonsibacter lacus</name>
    <dbReference type="NCBI Taxonomy" id="2576439"/>
    <lineage>
        <taxon>Bacteria</taxon>
        <taxon>Pseudomonadati</taxon>
        <taxon>Pseudomonadota</taxon>
        <taxon>Alphaproteobacteria</taxon>
        <taxon>Candidatus Pelagibacterales</taxon>
        <taxon>Candidatus Pelagibacterales incertae sedis</taxon>
        <taxon>Candidatus Fonsibacter</taxon>
    </lineage>
</organism>
<feature type="domain" description="CBS" evidence="12">
    <location>
        <begin position="204"/>
        <end position="264"/>
    </location>
</feature>
<name>A0A965LKT9_9PROT</name>
<dbReference type="Proteomes" id="UP000740727">
    <property type="component" value="Unassembled WGS sequence"/>
</dbReference>
<dbReference type="Pfam" id="PF00571">
    <property type="entry name" value="CBS"/>
    <property type="match status" value="2"/>
</dbReference>
<proteinExistence type="inferred from homology"/>
<evidence type="ECO:0000313" key="14">
    <source>
        <dbReference type="EMBL" id="NBR93551.1"/>
    </source>
</evidence>
<dbReference type="InterPro" id="IPR000644">
    <property type="entry name" value="CBS_dom"/>
</dbReference>
<dbReference type="FunFam" id="3.10.580.10:FF:000002">
    <property type="entry name" value="Magnesium/cobalt efflux protein CorC"/>
    <property type="match status" value="1"/>
</dbReference>
<feature type="domain" description="CBS" evidence="12">
    <location>
        <begin position="272"/>
        <end position="329"/>
    </location>
</feature>
<dbReference type="InterPro" id="IPR016169">
    <property type="entry name" value="FAD-bd_PCMH_sub2"/>
</dbReference>
<dbReference type="SUPFAM" id="SSF54631">
    <property type="entry name" value="CBS-domain pair"/>
    <property type="match status" value="1"/>
</dbReference>
<comment type="similarity">
    <text evidence="2">Belongs to the UPF0053 family. Hemolysin C subfamily.</text>
</comment>
<dbReference type="SMART" id="SM00116">
    <property type="entry name" value="CBS"/>
    <property type="match status" value="2"/>
</dbReference>
<feature type="transmembrane region" description="Helical" evidence="11">
    <location>
        <begin position="127"/>
        <end position="151"/>
    </location>
</feature>
<dbReference type="PROSITE" id="PS51371">
    <property type="entry name" value="CBS"/>
    <property type="match status" value="2"/>
</dbReference>
<dbReference type="SUPFAM" id="SSF56176">
    <property type="entry name" value="FAD-binding/transporter-associated domain-like"/>
    <property type="match status" value="1"/>
</dbReference>
<evidence type="ECO:0000256" key="11">
    <source>
        <dbReference type="SAM" id="Phobius"/>
    </source>
</evidence>
<keyword evidence="4 10" id="KW-0812">Transmembrane</keyword>
<evidence type="ECO:0000256" key="5">
    <source>
        <dbReference type="ARBA" id="ARBA00022737"/>
    </source>
</evidence>
<evidence type="ECO:0000259" key="12">
    <source>
        <dbReference type="PROSITE" id="PS51371"/>
    </source>
</evidence>
<dbReference type="AlphaFoldDB" id="A0A965LKT9"/>
<evidence type="ECO:0000256" key="7">
    <source>
        <dbReference type="ARBA" id="ARBA00023122"/>
    </source>
</evidence>
<dbReference type="InterPro" id="IPR002550">
    <property type="entry name" value="CNNM"/>
</dbReference>
<dbReference type="SMART" id="SM01091">
    <property type="entry name" value="CorC_HlyC"/>
    <property type="match status" value="1"/>
</dbReference>
<dbReference type="Gene3D" id="3.30.465.10">
    <property type="match status" value="1"/>
</dbReference>
<dbReference type="CDD" id="cd04590">
    <property type="entry name" value="CBS_pair_CorC_HlyC_assoc"/>
    <property type="match status" value="1"/>
</dbReference>
<dbReference type="Gene3D" id="3.10.580.10">
    <property type="entry name" value="CBS-domain"/>
    <property type="match status" value="1"/>
</dbReference>
<evidence type="ECO:0000256" key="4">
    <source>
        <dbReference type="ARBA" id="ARBA00022692"/>
    </source>
</evidence>
<evidence type="ECO:0000256" key="8">
    <source>
        <dbReference type="ARBA" id="ARBA00023136"/>
    </source>
</evidence>
<gene>
    <name evidence="14" type="ORF">EBT44_01655</name>
</gene>